<reference evidence="2 3" key="1">
    <citation type="submission" date="2019-02" db="EMBL/GenBank/DDBJ databases">
        <title>Genomic Encyclopedia of Type Strains, Phase IV (KMG-IV): sequencing the most valuable type-strain genomes for metagenomic binning, comparative biology and taxonomic classification.</title>
        <authorList>
            <person name="Goeker M."/>
        </authorList>
    </citation>
    <scope>NUCLEOTIDE SEQUENCE [LARGE SCALE GENOMIC DNA]</scope>
    <source>
        <strain evidence="2 3">K24</strain>
    </source>
</reference>
<gene>
    <name evidence="2" type="ORF">EV675_2473</name>
</gene>
<feature type="transmembrane region" description="Helical" evidence="1">
    <location>
        <begin position="15"/>
        <end position="37"/>
    </location>
</feature>
<keyword evidence="1" id="KW-0472">Membrane</keyword>
<comment type="caution">
    <text evidence="2">The sequence shown here is derived from an EMBL/GenBank/DDBJ whole genome shotgun (WGS) entry which is preliminary data.</text>
</comment>
<sequence length="56" mass="6118">MSYYSETERPGLKRFLRVLVAFLAVCFLNAAILRLACHAGGVPESRLLSSFAVGCL</sequence>
<accession>A0A4Q7NMK8</accession>
<dbReference type="Proteomes" id="UP000292445">
    <property type="component" value="Unassembled WGS sequence"/>
</dbReference>
<keyword evidence="1" id="KW-1133">Transmembrane helix</keyword>
<organism evidence="2 3">
    <name type="scientific">Pigmentiphaga kullae</name>
    <dbReference type="NCBI Taxonomy" id="151784"/>
    <lineage>
        <taxon>Bacteria</taxon>
        <taxon>Pseudomonadati</taxon>
        <taxon>Pseudomonadota</taxon>
        <taxon>Betaproteobacteria</taxon>
        <taxon>Burkholderiales</taxon>
        <taxon>Alcaligenaceae</taxon>
        <taxon>Pigmentiphaga</taxon>
    </lineage>
</organism>
<dbReference type="AlphaFoldDB" id="A0A4Q7NMK8"/>
<evidence type="ECO:0000313" key="3">
    <source>
        <dbReference type="Proteomes" id="UP000292445"/>
    </source>
</evidence>
<keyword evidence="3" id="KW-1185">Reference proteome</keyword>
<evidence type="ECO:0000313" key="2">
    <source>
        <dbReference type="EMBL" id="RZS86431.1"/>
    </source>
</evidence>
<name>A0A4Q7NMK8_9BURK</name>
<evidence type="ECO:0000256" key="1">
    <source>
        <dbReference type="SAM" id="Phobius"/>
    </source>
</evidence>
<dbReference type="EMBL" id="SGXC01000001">
    <property type="protein sequence ID" value="RZS86431.1"/>
    <property type="molecule type" value="Genomic_DNA"/>
</dbReference>
<dbReference type="RefSeq" id="WP_165404567.1">
    <property type="nucleotide sequence ID" value="NZ_SGXC01000001.1"/>
</dbReference>
<protein>
    <submittedName>
        <fullName evidence="2">Uncharacterized protein</fullName>
    </submittedName>
</protein>
<keyword evidence="1" id="KW-0812">Transmembrane</keyword>
<proteinExistence type="predicted"/>